<evidence type="ECO:0000313" key="3">
    <source>
        <dbReference type="Proteomes" id="UP000022910"/>
    </source>
</evidence>
<dbReference type="AlphaFoldDB" id="A0A015LPQ0"/>
<feature type="transmembrane region" description="Helical" evidence="1">
    <location>
        <begin position="79"/>
        <end position="100"/>
    </location>
</feature>
<dbReference type="EMBL" id="JEMT01012742">
    <property type="protein sequence ID" value="EXX74711.1"/>
    <property type="molecule type" value="Genomic_DNA"/>
</dbReference>
<keyword evidence="1" id="KW-1133">Transmembrane helix</keyword>
<reference evidence="2 3" key="1">
    <citation type="submission" date="2014-02" db="EMBL/GenBank/DDBJ databases">
        <title>Single nucleus genome sequencing reveals high similarity among nuclei of an endomycorrhizal fungus.</title>
        <authorList>
            <person name="Lin K."/>
            <person name="Geurts R."/>
            <person name="Zhang Z."/>
            <person name="Limpens E."/>
            <person name="Saunders D.G."/>
            <person name="Mu D."/>
            <person name="Pang E."/>
            <person name="Cao H."/>
            <person name="Cha H."/>
            <person name="Lin T."/>
            <person name="Zhou Q."/>
            <person name="Shang Y."/>
            <person name="Li Y."/>
            <person name="Ivanov S."/>
            <person name="Sharma T."/>
            <person name="Velzen R.V."/>
            <person name="Ruijter N.D."/>
            <person name="Aanen D.K."/>
            <person name="Win J."/>
            <person name="Kamoun S."/>
            <person name="Bisseling T."/>
            <person name="Huang S."/>
        </authorList>
    </citation>
    <scope>NUCLEOTIDE SEQUENCE [LARGE SCALE GENOMIC DNA]</scope>
    <source>
        <strain evidence="3">DAOM197198w</strain>
    </source>
</reference>
<dbReference type="OrthoDB" id="2363284at2759"/>
<comment type="caution">
    <text evidence="2">The sequence shown here is derived from an EMBL/GenBank/DDBJ whole genome shotgun (WGS) entry which is preliminary data.</text>
</comment>
<name>A0A015LPQ0_RHIIW</name>
<organism evidence="2 3">
    <name type="scientific">Rhizophagus irregularis (strain DAOM 197198w)</name>
    <name type="common">Glomus intraradices</name>
    <dbReference type="NCBI Taxonomy" id="1432141"/>
    <lineage>
        <taxon>Eukaryota</taxon>
        <taxon>Fungi</taxon>
        <taxon>Fungi incertae sedis</taxon>
        <taxon>Mucoromycota</taxon>
        <taxon>Glomeromycotina</taxon>
        <taxon>Glomeromycetes</taxon>
        <taxon>Glomerales</taxon>
        <taxon>Glomeraceae</taxon>
        <taxon>Rhizophagus</taxon>
    </lineage>
</organism>
<proteinExistence type="predicted"/>
<accession>A0A015LPQ0</accession>
<sequence>MKISHHISSLKRRNQIDRGVDQINDEDFVNINHFIETTSSSGNGLPHSNNYQALNNYQAFGSDDDINNHPLETNSAWRILAILGLVWTIVILLVVFIFIIKKTVLSPPDADQLPETNPENEWMIASFENSDNENIEVPLSTNVSRETIDN</sequence>
<dbReference type="Proteomes" id="UP000022910">
    <property type="component" value="Unassembled WGS sequence"/>
</dbReference>
<evidence type="ECO:0000313" key="2">
    <source>
        <dbReference type="EMBL" id="EXX74711.1"/>
    </source>
</evidence>
<keyword evidence="1" id="KW-0812">Transmembrane</keyword>
<evidence type="ECO:0000256" key="1">
    <source>
        <dbReference type="SAM" id="Phobius"/>
    </source>
</evidence>
<gene>
    <name evidence="2" type="ORF">RirG_048630</name>
</gene>
<dbReference type="HOGENOM" id="CLU_1754153_0_0_1"/>
<keyword evidence="3" id="KW-1185">Reference proteome</keyword>
<keyword evidence="1" id="KW-0472">Membrane</keyword>
<protein>
    <submittedName>
        <fullName evidence="2">Uncharacterized protein</fullName>
    </submittedName>
</protein>